<dbReference type="Pfam" id="PF14285">
    <property type="entry name" value="DUF4367"/>
    <property type="match status" value="1"/>
</dbReference>
<evidence type="ECO:0000259" key="3">
    <source>
        <dbReference type="Pfam" id="PF14285"/>
    </source>
</evidence>
<evidence type="ECO:0000313" key="5">
    <source>
        <dbReference type="Proteomes" id="UP001519307"/>
    </source>
</evidence>
<keyword evidence="2" id="KW-0812">Transmembrane</keyword>
<evidence type="ECO:0000313" key="4">
    <source>
        <dbReference type="EMBL" id="MBP2033619.1"/>
    </source>
</evidence>
<feature type="transmembrane region" description="Helical" evidence="2">
    <location>
        <begin position="41"/>
        <end position="59"/>
    </location>
</feature>
<keyword evidence="2" id="KW-1133">Transmembrane helix</keyword>
<reference evidence="4 5" key="1">
    <citation type="submission" date="2021-03" db="EMBL/GenBank/DDBJ databases">
        <title>Genomic Encyclopedia of Type Strains, Phase IV (KMG-IV): sequencing the most valuable type-strain genomes for metagenomic binning, comparative biology and taxonomic classification.</title>
        <authorList>
            <person name="Goeker M."/>
        </authorList>
    </citation>
    <scope>NUCLEOTIDE SEQUENCE [LARGE SCALE GENOMIC DNA]</scope>
    <source>
        <strain evidence="4 5">DSM 28783</strain>
    </source>
</reference>
<name>A0ABS4KUA3_9CLOT</name>
<accession>A0ABS4KUA3</accession>
<dbReference type="InterPro" id="IPR025377">
    <property type="entry name" value="DUF4367"/>
</dbReference>
<feature type="region of interest" description="Disordered" evidence="1">
    <location>
        <begin position="98"/>
        <end position="201"/>
    </location>
</feature>
<feature type="compositionally biased region" description="Basic and acidic residues" evidence="1">
    <location>
        <begin position="143"/>
        <end position="155"/>
    </location>
</feature>
<protein>
    <recommendedName>
        <fullName evidence="3">DUF4367 domain-containing protein</fullName>
    </recommendedName>
</protein>
<gene>
    <name evidence="4" type="ORF">J2Z42_002323</name>
</gene>
<feature type="compositionally biased region" description="Low complexity" evidence="1">
    <location>
        <begin position="187"/>
        <end position="197"/>
    </location>
</feature>
<dbReference type="EMBL" id="JAGGLM010000017">
    <property type="protein sequence ID" value="MBP2033619.1"/>
    <property type="molecule type" value="Genomic_DNA"/>
</dbReference>
<evidence type="ECO:0000256" key="1">
    <source>
        <dbReference type="SAM" id="MobiDB-lite"/>
    </source>
</evidence>
<keyword evidence="2" id="KW-0472">Membrane</keyword>
<feature type="compositionally biased region" description="Basic and acidic residues" evidence="1">
    <location>
        <begin position="169"/>
        <end position="179"/>
    </location>
</feature>
<dbReference type="Proteomes" id="UP001519307">
    <property type="component" value="Unassembled WGS sequence"/>
</dbReference>
<dbReference type="RefSeq" id="WP_209702882.1">
    <property type="nucleotide sequence ID" value="NZ_JAGGLM010000017.1"/>
</dbReference>
<proteinExistence type="predicted"/>
<comment type="caution">
    <text evidence="4">The sequence shown here is derived from an EMBL/GenBank/DDBJ whole genome shotgun (WGS) entry which is preliminary data.</text>
</comment>
<feature type="domain" description="DUF4367" evidence="3">
    <location>
        <begin position="215"/>
        <end position="312"/>
    </location>
</feature>
<feature type="compositionally biased region" description="Polar residues" evidence="1">
    <location>
        <begin position="132"/>
        <end position="142"/>
    </location>
</feature>
<sequence>MKDDLRTFKDTVNSNLSDIHVTDELKNKTFRECKSNKKVKPAYVTAAITVFMIFTTASYNHFFPNKTNRMYGLNMITTEEKLHNIENMIKDSIISPIQNNNNLNNESNKNNYAYNKNKSSKSNENNKDSKNTTVNIQNTANEQIDKTISKDKSTSAEEPTEESATVNKEIPKDSSDEKSYSAVNKISSENESNSNSSKPDVSLAEDYLGEKLNMPSYLPDDLKLNNINISKSDDKSVNINYDSKGSHLNINQGKNSTKDNEGEKIDINGVEARSCWVESKSELRITWNKDNTKYTIQGNVPKSTLIDVAKSMK</sequence>
<feature type="compositionally biased region" description="Low complexity" evidence="1">
    <location>
        <begin position="99"/>
        <end position="123"/>
    </location>
</feature>
<evidence type="ECO:0000256" key="2">
    <source>
        <dbReference type="SAM" id="Phobius"/>
    </source>
</evidence>
<organism evidence="4 5">
    <name type="scientific">Clostridium algifaecis</name>
    <dbReference type="NCBI Taxonomy" id="1472040"/>
    <lineage>
        <taxon>Bacteria</taxon>
        <taxon>Bacillati</taxon>
        <taxon>Bacillota</taxon>
        <taxon>Clostridia</taxon>
        <taxon>Eubacteriales</taxon>
        <taxon>Clostridiaceae</taxon>
        <taxon>Clostridium</taxon>
    </lineage>
</organism>
<keyword evidence="5" id="KW-1185">Reference proteome</keyword>